<keyword evidence="3" id="KW-0804">Transcription</keyword>
<keyword evidence="1" id="KW-0805">Transcription regulation</keyword>
<feature type="domain" description="HTH luxR-type" evidence="4">
    <location>
        <begin position="149"/>
        <end position="214"/>
    </location>
</feature>
<dbReference type="CDD" id="cd06170">
    <property type="entry name" value="LuxR_C_like"/>
    <property type="match status" value="1"/>
</dbReference>
<proteinExistence type="predicted"/>
<evidence type="ECO:0000256" key="1">
    <source>
        <dbReference type="ARBA" id="ARBA00023015"/>
    </source>
</evidence>
<dbReference type="SMART" id="SM00421">
    <property type="entry name" value="HTH_LUXR"/>
    <property type="match status" value="1"/>
</dbReference>
<comment type="caution">
    <text evidence="5">The sequence shown here is derived from an EMBL/GenBank/DDBJ whole genome shotgun (WGS) entry which is preliminary data.</text>
</comment>
<dbReference type="InterPro" id="IPR000792">
    <property type="entry name" value="Tscrpt_reg_LuxR_C"/>
</dbReference>
<accession>A0ABQ4PEF6</accession>
<dbReference type="RefSeq" id="WP_119978132.1">
    <property type="nucleotide sequence ID" value="NZ_BPFB01000014.1"/>
</dbReference>
<protein>
    <submittedName>
        <fullName evidence="5">Helix-turn-helix transcriptional regulator</fullName>
    </submittedName>
</protein>
<sequence>MDKIDELVFLHQVSSPCELGIWAQSLGLRVRIVHQIDELEPDPQRNSFYFIAQQGAAVDKDGMPLIVPHLLPYVPLALYLVDRHAIDAEVALLQGVQGLLFSDDRQDLQLIGLHEMLRDELWYDRTLLSKVLRRFINPQQSSQSLDQETVSALQKLTDRERTIIKLVSSGARNKEIAAHLFISEHTVKAHISSIFRKTQSRNRVELLRWSQANAAYFECC</sequence>
<dbReference type="Pfam" id="PF00196">
    <property type="entry name" value="GerE"/>
    <property type="match status" value="1"/>
</dbReference>
<evidence type="ECO:0000256" key="2">
    <source>
        <dbReference type="ARBA" id="ARBA00023125"/>
    </source>
</evidence>
<dbReference type="Proteomes" id="UP000761574">
    <property type="component" value="Unassembled WGS sequence"/>
</dbReference>
<organism evidence="5 6">
    <name type="scientific">Shewanella algidipiscicola</name>
    <dbReference type="NCBI Taxonomy" id="614070"/>
    <lineage>
        <taxon>Bacteria</taxon>
        <taxon>Pseudomonadati</taxon>
        <taxon>Pseudomonadota</taxon>
        <taxon>Gammaproteobacteria</taxon>
        <taxon>Alteromonadales</taxon>
        <taxon>Shewanellaceae</taxon>
        <taxon>Shewanella</taxon>
    </lineage>
</organism>
<gene>
    <name evidence="5" type="primary">csgD_2</name>
    <name evidence="5" type="ORF">TUM4630_15030</name>
</gene>
<dbReference type="SUPFAM" id="SSF46894">
    <property type="entry name" value="C-terminal effector domain of the bipartite response regulators"/>
    <property type="match status" value="1"/>
</dbReference>
<keyword evidence="6" id="KW-1185">Reference proteome</keyword>
<evidence type="ECO:0000313" key="6">
    <source>
        <dbReference type="Proteomes" id="UP000761574"/>
    </source>
</evidence>
<keyword evidence="2" id="KW-0238">DNA-binding</keyword>
<evidence type="ECO:0000256" key="3">
    <source>
        <dbReference type="ARBA" id="ARBA00023163"/>
    </source>
</evidence>
<dbReference type="Gene3D" id="1.10.10.10">
    <property type="entry name" value="Winged helix-like DNA-binding domain superfamily/Winged helix DNA-binding domain"/>
    <property type="match status" value="1"/>
</dbReference>
<name>A0ABQ4PEF6_9GAMM</name>
<reference evidence="5 6" key="1">
    <citation type="submission" date="2021-05" db="EMBL/GenBank/DDBJ databases">
        <title>Molecular characterization for Shewanella algae harboring chromosomal blaOXA-55-like strains isolated from clinical and environment sample.</title>
        <authorList>
            <person name="Ohama Y."/>
            <person name="Aoki K."/>
            <person name="Harada S."/>
            <person name="Moriya K."/>
            <person name="Ishii Y."/>
            <person name="Tateda K."/>
        </authorList>
    </citation>
    <scope>NUCLEOTIDE SEQUENCE [LARGE SCALE GENOMIC DNA]</scope>
    <source>
        <strain evidence="5 6">LMG 23746</strain>
    </source>
</reference>
<dbReference type="PROSITE" id="PS00622">
    <property type="entry name" value="HTH_LUXR_1"/>
    <property type="match status" value="1"/>
</dbReference>
<dbReference type="InterPro" id="IPR036388">
    <property type="entry name" value="WH-like_DNA-bd_sf"/>
</dbReference>
<dbReference type="EMBL" id="BPFB01000014">
    <property type="protein sequence ID" value="GIU45886.1"/>
    <property type="molecule type" value="Genomic_DNA"/>
</dbReference>
<dbReference type="Gene3D" id="3.40.50.2300">
    <property type="match status" value="1"/>
</dbReference>
<dbReference type="PANTHER" id="PTHR44688:SF16">
    <property type="entry name" value="DNA-BINDING TRANSCRIPTIONAL ACTIVATOR DEVR_DOSR"/>
    <property type="match status" value="1"/>
</dbReference>
<dbReference type="PANTHER" id="PTHR44688">
    <property type="entry name" value="DNA-BINDING TRANSCRIPTIONAL ACTIVATOR DEVR_DOSR"/>
    <property type="match status" value="1"/>
</dbReference>
<evidence type="ECO:0000259" key="4">
    <source>
        <dbReference type="PROSITE" id="PS50043"/>
    </source>
</evidence>
<dbReference type="InterPro" id="IPR016032">
    <property type="entry name" value="Sig_transdc_resp-reg_C-effctor"/>
</dbReference>
<evidence type="ECO:0000313" key="5">
    <source>
        <dbReference type="EMBL" id="GIU45886.1"/>
    </source>
</evidence>
<dbReference type="PRINTS" id="PR00038">
    <property type="entry name" value="HTHLUXR"/>
</dbReference>
<dbReference type="PROSITE" id="PS50043">
    <property type="entry name" value="HTH_LUXR_2"/>
    <property type="match status" value="1"/>
</dbReference>